<dbReference type="Gene3D" id="3.40.140.30">
    <property type="entry name" value="Hypothetical protein TM1506"/>
    <property type="match status" value="1"/>
</dbReference>
<dbReference type="RefSeq" id="WP_115595926.1">
    <property type="nucleotide sequence ID" value="NZ_CALTZC010000001.1"/>
</dbReference>
<name>A0A380WXC5_9FIRM</name>
<reference evidence="1 2" key="1">
    <citation type="submission" date="2018-06" db="EMBL/GenBank/DDBJ databases">
        <authorList>
            <consortium name="Pathogen Informatics"/>
            <person name="Doyle S."/>
        </authorList>
    </citation>
    <scope>NUCLEOTIDE SEQUENCE [LARGE SCALE GENOMIC DNA]</scope>
    <source>
        <strain evidence="1 2">NCTC9810</strain>
    </source>
</reference>
<dbReference type="AlphaFoldDB" id="A0A380WXC5"/>
<dbReference type="InterPro" id="IPR016193">
    <property type="entry name" value="Cytidine_deaminase-like"/>
</dbReference>
<evidence type="ECO:0000313" key="1">
    <source>
        <dbReference type="EMBL" id="SUU93459.1"/>
    </source>
</evidence>
<dbReference type="EMBL" id="UFTA01000002">
    <property type="protein sequence ID" value="SUU93459.1"/>
    <property type="molecule type" value="Genomic_DNA"/>
</dbReference>
<dbReference type="GO" id="GO:0003824">
    <property type="term" value="F:catalytic activity"/>
    <property type="evidence" value="ECO:0007669"/>
    <property type="project" value="InterPro"/>
</dbReference>
<accession>A0A380WXC5</accession>
<proteinExistence type="predicted"/>
<dbReference type="InterPro" id="IPR015067">
    <property type="entry name" value="DUF1893_TM1506-like"/>
</dbReference>
<gene>
    <name evidence="1" type="ORF">NCTC9810_01818</name>
</gene>
<dbReference type="OrthoDB" id="9815422at2"/>
<dbReference type="Pfam" id="PF08973">
    <property type="entry name" value="TM1506"/>
    <property type="match status" value="1"/>
</dbReference>
<dbReference type="InterPro" id="IPR037081">
    <property type="entry name" value="Hyp_TM1506"/>
</dbReference>
<dbReference type="Proteomes" id="UP000255124">
    <property type="component" value="Unassembled WGS sequence"/>
</dbReference>
<evidence type="ECO:0000313" key="2">
    <source>
        <dbReference type="Proteomes" id="UP000255124"/>
    </source>
</evidence>
<sequence length="137" mass="15609">MENLEIAKTTLLENDYSIVLVKENEIVNTSRKNGLLPILDLYNNDKSILESAIVADKVIGKAAALILKEANIKELYAELISENAIELLDKTNIKYKYNKKVREIRNRDNTAICPMEELALESNNADELIEKIKEKFN</sequence>
<dbReference type="SUPFAM" id="SSF53927">
    <property type="entry name" value="Cytidine deaminase-like"/>
    <property type="match status" value="1"/>
</dbReference>
<protein>
    <submittedName>
        <fullName evidence="1">Domain of uncharacterized function (DUF1893)</fullName>
    </submittedName>
</protein>
<organism evidence="1 2">
    <name type="scientific">Anaerococcus octavius</name>
    <dbReference type="NCBI Taxonomy" id="54007"/>
    <lineage>
        <taxon>Bacteria</taxon>
        <taxon>Bacillati</taxon>
        <taxon>Bacillota</taxon>
        <taxon>Tissierellia</taxon>
        <taxon>Tissierellales</taxon>
        <taxon>Peptoniphilaceae</taxon>
        <taxon>Anaerococcus</taxon>
    </lineage>
</organism>